<protein>
    <submittedName>
        <fullName evidence="1">Uncharacterized protein</fullName>
    </submittedName>
</protein>
<dbReference type="EMBL" id="UOFS01000019">
    <property type="protein sequence ID" value="VAW94865.1"/>
    <property type="molecule type" value="Genomic_DNA"/>
</dbReference>
<sequence>MKNYNKLLIGVLSLTVITCGGDPGNSTSGLAGSTIFNETFTGTNNDAWPNSWTTVSSGATLSVDIQNNRGRLQSNAYDNSLRTSALTRVINNSVNLKNSDVVFTVEFENFANQGIGFYARQNGGYLTALATNGQGYGVYWQGNTTPEFDIRYELNGVESVIAAVGDPLGVGQVVLDNTAYKIRFKITQINANSNTELSAKVWLASDSEPATWNIKTSSSINGLQDISGGFAVDAFNYSGITTGSDSIYIDDIIISN</sequence>
<dbReference type="AlphaFoldDB" id="A0A3B0ZMS2"/>
<proteinExistence type="predicted"/>
<organism evidence="1">
    <name type="scientific">hydrothermal vent metagenome</name>
    <dbReference type="NCBI Taxonomy" id="652676"/>
    <lineage>
        <taxon>unclassified sequences</taxon>
        <taxon>metagenomes</taxon>
        <taxon>ecological metagenomes</taxon>
    </lineage>
</organism>
<accession>A0A3B0ZMS2</accession>
<gene>
    <name evidence="1" type="ORF">MNBD_GAMMA22-1661</name>
</gene>
<name>A0A3B0ZMS2_9ZZZZ</name>
<reference evidence="1" key="1">
    <citation type="submission" date="2018-06" db="EMBL/GenBank/DDBJ databases">
        <authorList>
            <person name="Zhirakovskaya E."/>
        </authorList>
    </citation>
    <scope>NUCLEOTIDE SEQUENCE</scope>
</reference>
<evidence type="ECO:0000313" key="1">
    <source>
        <dbReference type="EMBL" id="VAW94865.1"/>
    </source>
</evidence>